<dbReference type="EnsemblMetazoa" id="GPPI040523-RA">
    <property type="protein sequence ID" value="GPPI040523-PA"/>
    <property type="gene ID" value="GPPI040523"/>
</dbReference>
<reference evidence="3" key="1">
    <citation type="submission" date="2015-01" db="EMBL/GenBank/DDBJ databases">
        <authorList>
            <person name="Aksoy S."/>
            <person name="Warren W."/>
            <person name="Wilson R.K."/>
        </authorList>
    </citation>
    <scope>NUCLEOTIDE SEQUENCE [LARGE SCALE GENOMIC DNA]</scope>
    <source>
        <strain evidence="3">IAEA</strain>
    </source>
</reference>
<dbReference type="Proteomes" id="UP000092460">
    <property type="component" value="Unassembled WGS sequence"/>
</dbReference>
<keyword evidence="3" id="KW-1185">Reference proteome</keyword>
<keyword evidence="1" id="KW-1133">Transmembrane helix</keyword>
<keyword evidence="1" id="KW-0812">Transmembrane</keyword>
<sequence>LPSIASNHKEEVILAAALETKKYVYEVERHKIRYNPECSIWLSRREQKTLYLKSTQLATKNPFHAQAEATDKLRGTAKKARKLCRLFFTNIYDICIFFVCGDTINCMLVYLLQQPASNHRYIKDIVANFRKY</sequence>
<dbReference type="AlphaFoldDB" id="A0A1B0BU26"/>
<keyword evidence="1" id="KW-0472">Membrane</keyword>
<organism evidence="2 3">
    <name type="scientific">Glossina palpalis gambiensis</name>
    <dbReference type="NCBI Taxonomy" id="67801"/>
    <lineage>
        <taxon>Eukaryota</taxon>
        <taxon>Metazoa</taxon>
        <taxon>Ecdysozoa</taxon>
        <taxon>Arthropoda</taxon>
        <taxon>Hexapoda</taxon>
        <taxon>Insecta</taxon>
        <taxon>Pterygota</taxon>
        <taxon>Neoptera</taxon>
        <taxon>Endopterygota</taxon>
        <taxon>Diptera</taxon>
        <taxon>Brachycera</taxon>
        <taxon>Muscomorpha</taxon>
        <taxon>Hippoboscoidea</taxon>
        <taxon>Glossinidae</taxon>
        <taxon>Glossina</taxon>
    </lineage>
</organism>
<evidence type="ECO:0000313" key="2">
    <source>
        <dbReference type="EnsemblMetazoa" id="GPPI040523-PA"/>
    </source>
</evidence>
<dbReference type="EMBL" id="JXJN01020452">
    <property type="status" value="NOT_ANNOTATED_CDS"/>
    <property type="molecule type" value="Genomic_DNA"/>
</dbReference>
<protein>
    <submittedName>
        <fullName evidence="2">Uncharacterized protein</fullName>
    </submittedName>
</protein>
<name>A0A1B0BU26_9MUSC</name>
<reference evidence="2" key="2">
    <citation type="submission" date="2020-05" db="UniProtKB">
        <authorList>
            <consortium name="EnsemblMetazoa"/>
        </authorList>
    </citation>
    <scope>IDENTIFICATION</scope>
    <source>
        <strain evidence="2">IAEA</strain>
    </source>
</reference>
<proteinExistence type="predicted"/>
<evidence type="ECO:0000313" key="3">
    <source>
        <dbReference type="Proteomes" id="UP000092460"/>
    </source>
</evidence>
<evidence type="ECO:0000256" key="1">
    <source>
        <dbReference type="SAM" id="Phobius"/>
    </source>
</evidence>
<feature type="transmembrane region" description="Helical" evidence="1">
    <location>
        <begin position="91"/>
        <end position="112"/>
    </location>
</feature>
<dbReference type="VEuPathDB" id="VectorBase:GPPI040523"/>
<accession>A0A1B0BU26</accession>